<feature type="repeat" description="WD" evidence="4">
    <location>
        <begin position="491"/>
        <end position="522"/>
    </location>
</feature>
<dbReference type="GO" id="GO:0034388">
    <property type="term" value="C:Pwp2p-containing subcomplex of 90S preribosome"/>
    <property type="evidence" value="ECO:0007669"/>
    <property type="project" value="TreeGrafter"/>
</dbReference>
<dbReference type="GO" id="GO:0032040">
    <property type="term" value="C:small-subunit processome"/>
    <property type="evidence" value="ECO:0007669"/>
    <property type="project" value="TreeGrafter"/>
</dbReference>
<dbReference type="CDD" id="cd00200">
    <property type="entry name" value="WD40"/>
    <property type="match status" value="1"/>
</dbReference>
<evidence type="ECO:0000256" key="3">
    <source>
        <dbReference type="ARBA" id="ARBA00038229"/>
    </source>
</evidence>
<dbReference type="PANTHER" id="PTHR19853:SF0">
    <property type="entry name" value="WD REPEAT-CONTAINING PROTEIN 3"/>
    <property type="match status" value="1"/>
</dbReference>
<dbReference type="Proteomes" id="UP000025227">
    <property type="component" value="Unplaced"/>
</dbReference>
<accession>A0A7I4Y782</accession>
<feature type="repeat" description="WD" evidence="4">
    <location>
        <begin position="141"/>
        <end position="182"/>
    </location>
</feature>
<keyword evidence="1 4" id="KW-0853">WD repeat</keyword>
<dbReference type="InterPro" id="IPR036322">
    <property type="entry name" value="WD40_repeat_dom_sf"/>
</dbReference>
<dbReference type="FunFam" id="2.130.10.10:FF:000157">
    <property type="entry name" value="WD repeat domain 3"/>
    <property type="match status" value="1"/>
</dbReference>
<dbReference type="Pfam" id="PF04003">
    <property type="entry name" value="Utp12"/>
    <property type="match status" value="1"/>
</dbReference>
<dbReference type="PROSITE" id="PS50082">
    <property type="entry name" value="WD_REPEATS_2"/>
    <property type="match status" value="6"/>
</dbReference>
<dbReference type="PANTHER" id="PTHR19853">
    <property type="entry name" value="WD REPEAT CONTAINING PROTEIN 3 WDR3"/>
    <property type="match status" value="1"/>
</dbReference>
<protein>
    <submittedName>
        <fullName evidence="7">Utp12 domain-containing protein</fullName>
    </submittedName>
</protein>
<evidence type="ECO:0000256" key="1">
    <source>
        <dbReference type="ARBA" id="ARBA00022574"/>
    </source>
</evidence>
<dbReference type="InterPro" id="IPR019775">
    <property type="entry name" value="WD40_repeat_CS"/>
</dbReference>
<dbReference type="WBParaSite" id="HCON_00057990-00001">
    <property type="protein sequence ID" value="HCON_00057990-00001"/>
    <property type="gene ID" value="HCON_00057990"/>
</dbReference>
<evidence type="ECO:0000256" key="2">
    <source>
        <dbReference type="ARBA" id="ARBA00022737"/>
    </source>
</evidence>
<dbReference type="Pfam" id="PF25173">
    <property type="entry name" value="Beta-prop_WDR3_1st"/>
    <property type="match status" value="1"/>
</dbReference>
<dbReference type="OrthoDB" id="407922at2759"/>
<feature type="repeat" description="WD" evidence="4">
    <location>
        <begin position="626"/>
        <end position="668"/>
    </location>
</feature>
<dbReference type="PROSITE" id="PS00678">
    <property type="entry name" value="WD_REPEATS_1"/>
    <property type="match status" value="1"/>
</dbReference>
<evidence type="ECO:0000313" key="6">
    <source>
        <dbReference type="Proteomes" id="UP000025227"/>
    </source>
</evidence>
<dbReference type="InterPro" id="IPR015943">
    <property type="entry name" value="WD40/YVTN_repeat-like_dom_sf"/>
</dbReference>
<reference evidence="7" key="1">
    <citation type="submission" date="2020-12" db="UniProtKB">
        <authorList>
            <consortium name="WormBaseParasite"/>
        </authorList>
    </citation>
    <scope>IDENTIFICATION</scope>
    <source>
        <strain evidence="7">MHco3</strain>
    </source>
</reference>
<dbReference type="GO" id="GO:0030515">
    <property type="term" value="F:snoRNA binding"/>
    <property type="evidence" value="ECO:0007669"/>
    <property type="project" value="TreeGrafter"/>
</dbReference>
<dbReference type="GO" id="GO:0030490">
    <property type="term" value="P:maturation of SSU-rRNA"/>
    <property type="evidence" value="ECO:0007669"/>
    <property type="project" value="TreeGrafter"/>
</dbReference>
<dbReference type="OMA" id="MNIPLTC"/>
<proteinExistence type="inferred from homology"/>
<name>A0A7I4Y782_HAECO</name>
<evidence type="ECO:0000256" key="4">
    <source>
        <dbReference type="PROSITE-ProRule" id="PRU00221"/>
    </source>
</evidence>
<sequence length="930" mass="103114">MGITKDYLRYIHSGSCGCVGSANGEICAIDATTCALTACENVSFYNMRTNEKVHEISESTKEATCMKLSHDKRWQAVGYADGIIRVFDRKAPEQSCVIYSGHKKAVSCLAFSDDGLTLASGGKDCVVILWDIVSESGIFRLNGHKGPVTHLAFAHDDQFLISSSKDCLVKFWSLKSQSCFYTLFDSSSEVYSFSLLGDNSLMVVASAEAELLVYELIWLEEDKGLSLDTSDEPEKKKIAEAQDIENSMEGMANRYIRVNVRGKLLRQCKGRALQLAVSPDRRFFICLGSDKIADVYRVFTEAESSKRLAKKIKSVRKRLMSAEASTHVTEDEVKKDVTILVTRIGDYRTPAKIKWIDFTRVFKPSEDGSVGYSAFALMANNTVHFLKIKCDLNSNSVAFECASTLDQYGHRSDIRGMSISSSNNAIVSGGSDELIIWNTHSLRPVASLQNEAMLDVMAVVFTQGDGHVVAATKTGELFLWSVAGCELLESRKGHEGAIWGIAHSPDGKQLLSVSADKRAKFWAYDIVTEGTRKRLTLRESRILEVPDEALCCAFSPDGKFVIIGLLDNTAAVYFHDTLKFFISLYGHSLPVTCVTVSPNSKLVVTGSADKSIKIWGLDFGDCHKSFHAHDDVVSAVMFSPSDEMLVWSAGRDGKIKQWDAQKMCRVQVLDRHSSAVRALAQSDSGSMLFSASHDKSLRCWELTEEIIVVEEEEEMEREKDYEARLIDEEDVVTGEAVDAEAGLASVKNSESVVTAENIIEAVDIVRNERAQLAGNDEHKPHPLLAAYNSKSLDHFIVDVIGRCRPSNLERSLLMVPLSYISDILSALSECVQKRHRVEFAVRVAIFLIRIHQNFIINSVTMLPVLEKISTEMPKGITEVRDITGFNLAALELLQLELEEAQNLKLFADVSGVLSKQKKKKDKARKAVIKT</sequence>
<keyword evidence="6" id="KW-1185">Reference proteome</keyword>
<evidence type="ECO:0000313" key="7">
    <source>
        <dbReference type="WBParaSite" id="HCON_00057990-00001"/>
    </source>
</evidence>
<organism evidence="6 7">
    <name type="scientific">Haemonchus contortus</name>
    <name type="common">Barber pole worm</name>
    <dbReference type="NCBI Taxonomy" id="6289"/>
    <lineage>
        <taxon>Eukaryota</taxon>
        <taxon>Metazoa</taxon>
        <taxon>Ecdysozoa</taxon>
        <taxon>Nematoda</taxon>
        <taxon>Chromadorea</taxon>
        <taxon>Rhabditida</taxon>
        <taxon>Rhabditina</taxon>
        <taxon>Rhabditomorpha</taxon>
        <taxon>Strongyloidea</taxon>
        <taxon>Trichostrongylidae</taxon>
        <taxon>Haemonchus</taxon>
    </lineage>
</organism>
<dbReference type="SMART" id="SM00320">
    <property type="entry name" value="WD40"/>
    <property type="match status" value="12"/>
</dbReference>
<dbReference type="Pfam" id="PF25172">
    <property type="entry name" value="Beta-prop_WDR3_2nd"/>
    <property type="match status" value="1"/>
</dbReference>
<dbReference type="SUPFAM" id="SSF50978">
    <property type="entry name" value="WD40 repeat-like"/>
    <property type="match status" value="2"/>
</dbReference>
<dbReference type="InterPro" id="IPR001680">
    <property type="entry name" value="WD40_rpt"/>
</dbReference>
<dbReference type="InterPro" id="IPR051570">
    <property type="entry name" value="TBC1_cilium_biogenesis"/>
</dbReference>
<feature type="repeat" description="WD" evidence="4">
    <location>
        <begin position="584"/>
        <end position="625"/>
    </location>
</feature>
<feature type="domain" description="Small-subunit processome Utp12" evidence="5">
    <location>
        <begin position="793"/>
        <end position="894"/>
    </location>
</feature>
<feature type="repeat" description="WD" evidence="4">
    <location>
        <begin position="669"/>
        <end position="710"/>
    </location>
</feature>
<comment type="similarity">
    <text evidence="3">Belongs to the WD repeat WDR3/UTP12 family.</text>
</comment>
<keyword evidence="2" id="KW-0677">Repeat</keyword>
<dbReference type="AlphaFoldDB" id="A0A7I4Y782"/>
<feature type="repeat" description="WD" evidence="4">
    <location>
        <begin position="99"/>
        <end position="140"/>
    </location>
</feature>
<dbReference type="Gene3D" id="2.130.10.10">
    <property type="entry name" value="YVTN repeat-like/Quinoprotein amine dehydrogenase"/>
    <property type="match status" value="4"/>
</dbReference>
<evidence type="ECO:0000259" key="5">
    <source>
        <dbReference type="Pfam" id="PF04003"/>
    </source>
</evidence>
<dbReference type="InterPro" id="IPR007148">
    <property type="entry name" value="SSU_processome_Utp12"/>
</dbReference>
<dbReference type="InterPro" id="IPR020472">
    <property type="entry name" value="WD40_PAC1"/>
</dbReference>
<dbReference type="PRINTS" id="PR00320">
    <property type="entry name" value="GPROTEINBRPT"/>
</dbReference>
<dbReference type="PROSITE" id="PS50294">
    <property type="entry name" value="WD_REPEATS_REGION"/>
    <property type="match status" value="6"/>
</dbReference>